<dbReference type="InterPro" id="IPR013249">
    <property type="entry name" value="RNA_pol_sigma70_r4_t2"/>
</dbReference>
<dbReference type="InterPro" id="IPR013324">
    <property type="entry name" value="RNA_pol_sigma_r3/r4-like"/>
</dbReference>
<dbReference type="Pfam" id="PF20239">
    <property type="entry name" value="DUF6596"/>
    <property type="match status" value="1"/>
</dbReference>
<dbReference type="InterPro" id="IPR036388">
    <property type="entry name" value="WH-like_DNA-bd_sf"/>
</dbReference>
<dbReference type="Proteomes" id="UP001317259">
    <property type="component" value="Unassembled WGS sequence"/>
</dbReference>
<dbReference type="PANTHER" id="PTHR47756:SF2">
    <property type="entry name" value="BLL6612 PROTEIN"/>
    <property type="match status" value="1"/>
</dbReference>
<proteinExistence type="inferred from homology"/>
<reference evidence="8 9" key="1">
    <citation type="submission" date="2022-04" db="EMBL/GenBank/DDBJ databases">
        <title>Genome draft of Actinomadura sp. ATCC 31491.</title>
        <authorList>
            <person name="Shi X."/>
            <person name="Du Y."/>
        </authorList>
    </citation>
    <scope>NUCLEOTIDE SEQUENCE [LARGE SCALE GENOMIC DNA]</scope>
    <source>
        <strain evidence="8 9">ATCC 31491</strain>
    </source>
</reference>
<name>A0ABT0FSR4_9ACTN</name>
<dbReference type="InterPro" id="IPR046531">
    <property type="entry name" value="DUF6596"/>
</dbReference>
<feature type="domain" description="DUF6596" evidence="7">
    <location>
        <begin position="187"/>
        <end position="279"/>
    </location>
</feature>
<evidence type="ECO:0000259" key="5">
    <source>
        <dbReference type="Pfam" id="PF04542"/>
    </source>
</evidence>
<dbReference type="InterPro" id="IPR014284">
    <property type="entry name" value="RNA_pol_sigma-70_dom"/>
</dbReference>
<gene>
    <name evidence="8" type="ORF">MF672_016445</name>
</gene>
<evidence type="ECO:0000256" key="2">
    <source>
        <dbReference type="ARBA" id="ARBA00023015"/>
    </source>
</evidence>
<evidence type="ECO:0000313" key="9">
    <source>
        <dbReference type="Proteomes" id="UP001317259"/>
    </source>
</evidence>
<keyword evidence="9" id="KW-1185">Reference proteome</keyword>
<dbReference type="InterPro" id="IPR007627">
    <property type="entry name" value="RNA_pol_sigma70_r2"/>
</dbReference>
<dbReference type="Pfam" id="PF08281">
    <property type="entry name" value="Sigma70_r4_2"/>
    <property type="match status" value="1"/>
</dbReference>
<evidence type="ECO:0000256" key="1">
    <source>
        <dbReference type="ARBA" id="ARBA00010641"/>
    </source>
</evidence>
<evidence type="ECO:0000313" key="8">
    <source>
        <dbReference type="EMBL" id="MCK2215365.1"/>
    </source>
</evidence>
<dbReference type="PANTHER" id="PTHR47756">
    <property type="entry name" value="BLL6612 PROTEIN-RELATED"/>
    <property type="match status" value="1"/>
</dbReference>
<keyword evidence="3" id="KW-0731">Sigma factor</keyword>
<keyword evidence="4" id="KW-0804">Transcription</keyword>
<accession>A0ABT0FSR4</accession>
<dbReference type="EMBL" id="JAKRKC020000001">
    <property type="protein sequence ID" value="MCK2215365.1"/>
    <property type="molecule type" value="Genomic_DNA"/>
</dbReference>
<evidence type="ECO:0000256" key="3">
    <source>
        <dbReference type="ARBA" id="ARBA00023082"/>
    </source>
</evidence>
<comment type="caution">
    <text evidence="8">The sequence shown here is derived from an EMBL/GenBank/DDBJ whole genome shotgun (WGS) entry which is preliminary data.</text>
</comment>
<sequence>MVEGGTLTTGPFVVTTLERVFREEWGRVLATLIGFLGDFDVAEEAAQEAFAIAADRWPRDGVPSNPRAWLMTTARNRATDRIRRERALTARFGLLVTDDRAEAPVDTTTFPDERLELIFTCCHPALAIEAQVALTLRTLGGLTTDEIARAFLVPERTMAQRLVRAKRKIKAAGIPFRVPPAHLLPERLDAVLAVVYLIFNEGYGGRDELAAEAIWLGRALAGLLAGQPEVHGLLAMMLLHDSRRGARFRDGELVLLGDQDRTLWDAGQIAAGRASLDRALALGGRGPYVLQAAIASLHAETPCDWAQIAALYGRLAQLTGSPVVELNRAIAVAESEGSEAGLGIVDRLGLADFRYLHSTRAELLRRLGRTGEAREALLRARRLTDDGAERRFLERRLTELADRTEPG</sequence>
<evidence type="ECO:0000259" key="6">
    <source>
        <dbReference type="Pfam" id="PF08281"/>
    </source>
</evidence>
<evidence type="ECO:0000256" key="4">
    <source>
        <dbReference type="ARBA" id="ARBA00023163"/>
    </source>
</evidence>
<dbReference type="Gene3D" id="1.10.1740.10">
    <property type="match status" value="1"/>
</dbReference>
<organism evidence="8 9">
    <name type="scientific">Actinomadura luzonensis</name>
    <dbReference type="NCBI Taxonomy" id="2805427"/>
    <lineage>
        <taxon>Bacteria</taxon>
        <taxon>Bacillati</taxon>
        <taxon>Actinomycetota</taxon>
        <taxon>Actinomycetes</taxon>
        <taxon>Streptosporangiales</taxon>
        <taxon>Thermomonosporaceae</taxon>
        <taxon>Actinomadura</taxon>
    </lineage>
</organism>
<protein>
    <submittedName>
        <fullName evidence="8">Sigma-70 family RNA polymerase sigma factor</fullName>
    </submittedName>
</protein>
<dbReference type="Pfam" id="PF04542">
    <property type="entry name" value="Sigma70_r2"/>
    <property type="match status" value="1"/>
</dbReference>
<dbReference type="RefSeq" id="WP_242375124.1">
    <property type="nucleotide sequence ID" value="NZ_JAKRKC020000001.1"/>
</dbReference>
<comment type="similarity">
    <text evidence="1">Belongs to the sigma-70 factor family. ECF subfamily.</text>
</comment>
<dbReference type="SUPFAM" id="SSF88946">
    <property type="entry name" value="Sigma2 domain of RNA polymerase sigma factors"/>
    <property type="match status" value="1"/>
</dbReference>
<dbReference type="SUPFAM" id="SSF88659">
    <property type="entry name" value="Sigma3 and sigma4 domains of RNA polymerase sigma factors"/>
    <property type="match status" value="1"/>
</dbReference>
<dbReference type="Gene3D" id="1.10.10.10">
    <property type="entry name" value="Winged helix-like DNA-binding domain superfamily/Winged helix DNA-binding domain"/>
    <property type="match status" value="1"/>
</dbReference>
<evidence type="ECO:0000259" key="7">
    <source>
        <dbReference type="Pfam" id="PF20239"/>
    </source>
</evidence>
<feature type="domain" description="RNA polymerase sigma factor 70 region 4 type 2" evidence="6">
    <location>
        <begin position="119"/>
        <end position="169"/>
    </location>
</feature>
<dbReference type="NCBIfam" id="TIGR02937">
    <property type="entry name" value="sigma70-ECF"/>
    <property type="match status" value="1"/>
</dbReference>
<keyword evidence="2" id="KW-0805">Transcription regulation</keyword>
<dbReference type="InterPro" id="IPR013325">
    <property type="entry name" value="RNA_pol_sigma_r2"/>
</dbReference>
<feature type="domain" description="RNA polymerase sigma-70 region 2" evidence="5">
    <location>
        <begin position="26"/>
        <end position="86"/>
    </location>
</feature>